<dbReference type="PANTHER" id="PTHR34980:SF2">
    <property type="entry name" value="INNER MEMBRANE PROTEIN YHAH-RELATED"/>
    <property type="match status" value="1"/>
</dbReference>
<evidence type="ECO:0000313" key="2">
    <source>
        <dbReference type="EMBL" id="GAA4470567.1"/>
    </source>
</evidence>
<name>A0ABP8NP89_9BACT</name>
<protein>
    <submittedName>
        <fullName evidence="2">DUF805 domain-containing protein</fullName>
    </submittedName>
</protein>
<keyword evidence="1" id="KW-0812">Transmembrane</keyword>
<dbReference type="EMBL" id="BAABHD010000084">
    <property type="protein sequence ID" value="GAA4470567.1"/>
    <property type="molecule type" value="Genomic_DNA"/>
</dbReference>
<feature type="transmembrane region" description="Helical" evidence="1">
    <location>
        <begin position="67"/>
        <end position="85"/>
    </location>
</feature>
<keyword evidence="1" id="KW-1133">Transmembrane helix</keyword>
<accession>A0ABP8NP89</accession>
<keyword evidence="1" id="KW-0472">Membrane</keyword>
<reference evidence="3" key="1">
    <citation type="journal article" date="2019" name="Int. J. Syst. Evol. Microbiol.">
        <title>The Global Catalogue of Microorganisms (GCM) 10K type strain sequencing project: providing services to taxonomists for standard genome sequencing and annotation.</title>
        <authorList>
            <consortium name="The Broad Institute Genomics Platform"/>
            <consortium name="The Broad Institute Genome Sequencing Center for Infectious Disease"/>
            <person name="Wu L."/>
            <person name="Ma J."/>
        </authorList>
    </citation>
    <scope>NUCLEOTIDE SEQUENCE [LARGE SCALE GENOMIC DNA]</scope>
    <source>
        <strain evidence="3">JCM 17927</strain>
    </source>
</reference>
<dbReference type="RefSeq" id="WP_345250101.1">
    <property type="nucleotide sequence ID" value="NZ_BAABHD010000084.1"/>
</dbReference>
<feature type="transmembrane region" description="Helical" evidence="1">
    <location>
        <begin position="40"/>
        <end position="61"/>
    </location>
</feature>
<dbReference type="InterPro" id="IPR008523">
    <property type="entry name" value="DUF805"/>
</dbReference>
<gene>
    <name evidence="2" type="ORF">GCM10023189_59380</name>
</gene>
<evidence type="ECO:0000256" key="1">
    <source>
        <dbReference type="SAM" id="Phobius"/>
    </source>
</evidence>
<keyword evidence="3" id="KW-1185">Reference proteome</keyword>
<dbReference type="PANTHER" id="PTHR34980">
    <property type="entry name" value="INNER MEMBRANE PROTEIN-RELATED-RELATED"/>
    <property type="match status" value="1"/>
</dbReference>
<comment type="caution">
    <text evidence="2">The sequence shown here is derived from an EMBL/GenBank/DDBJ whole genome shotgun (WGS) entry which is preliminary data.</text>
</comment>
<proteinExistence type="predicted"/>
<organism evidence="2 3">
    <name type="scientific">Nibrella saemangeumensis</name>
    <dbReference type="NCBI Taxonomy" id="1084526"/>
    <lineage>
        <taxon>Bacteria</taxon>
        <taxon>Pseudomonadati</taxon>
        <taxon>Bacteroidota</taxon>
        <taxon>Cytophagia</taxon>
        <taxon>Cytophagales</taxon>
        <taxon>Spirosomataceae</taxon>
        <taxon>Nibrella</taxon>
    </lineage>
</organism>
<evidence type="ECO:0000313" key="3">
    <source>
        <dbReference type="Proteomes" id="UP001501175"/>
    </source>
</evidence>
<dbReference type="Pfam" id="PF05656">
    <property type="entry name" value="DUF805"/>
    <property type="match status" value="1"/>
</dbReference>
<dbReference type="Proteomes" id="UP001501175">
    <property type="component" value="Unassembled WGS sequence"/>
</dbReference>
<sequence>MNTLPNSTAATSTGFVAVDYYLTVLKKYADFNGRARRSEYWYFVLVNFGISFTLGFIEGLLFESAGILSTLYTLAILVPYVAVCIRRMHDVGKSGWFALIPIYNFILAITEGTRSANEYGADPKK</sequence>